<dbReference type="Proteomes" id="UP000621210">
    <property type="component" value="Unassembled WGS sequence"/>
</dbReference>
<organism evidence="1 2">
    <name type="scientific">Streptomyces griseicoloratus</name>
    <dbReference type="NCBI Taxonomy" id="2752516"/>
    <lineage>
        <taxon>Bacteria</taxon>
        <taxon>Bacillati</taxon>
        <taxon>Actinomycetota</taxon>
        <taxon>Actinomycetes</taxon>
        <taxon>Kitasatosporales</taxon>
        <taxon>Streptomycetaceae</taxon>
        <taxon>Streptomyces</taxon>
    </lineage>
</organism>
<evidence type="ECO:0000313" key="2">
    <source>
        <dbReference type="Proteomes" id="UP000621210"/>
    </source>
</evidence>
<evidence type="ECO:0000313" key="1">
    <source>
        <dbReference type="EMBL" id="MBD0422695.1"/>
    </source>
</evidence>
<reference evidence="1" key="2">
    <citation type="submission" date="2020-09" db="EMBL/GenBank/DDBJ databases">
        <authorList>
            <person name="Luo X."/>
        </authorList>
    </citation>
    <scope>NUCLEOTIDE SEQUENCE</scope>
    <source>
        <strain evidence="1">TRM S81-3</strain>
    </source>
</reference>
<dbReference type="RefSeq" id="WP_188183669.1">
    <property type="nucleotide sequence ID" value="NZ_JACVQF010000217.1"/>
</dbReference>
<keyword evidence="2" id="KW-1185">Reference proteome</keyword>
<comment type="caution">
    <text evidence="1">The sequence shown here is derived from an EMBL/GenBank/DDBJ whole genome shotgun (WGS) entry which is preliminary data.</text>
</comment>
<name>A0A926QTB1_9ACTN</name>
<gene>
    <name evidence="1" type="ORF">H0H10_26650</name>
</gene>
<protein>
    <submittedName>
        <fullName evidence="1">Uncharacterized protein</fullName>
    </submittedName>
</protein>
<dbReference type="AlphaFoldDB" id="A0A926QTB1"/>
<reference evidence="1" key="1">
    <citation type="submission" date="2020-09" db="EMBL/GenBank/DDBJ databases">
        <title>Streptomyces grisecoloratus sp. nov., isolated from cotton soil.</title>
        <authorList>
            <person name="Xing L."/>
        </authorList>
    </citation>
    <scope>NUCLEOTIDE SEQUENCE</scope>
    <source>
        <strain evidence="1">TRM S81-3</strain>
    </source>
</reference>
<dbReference type="EMBL" id="JACVQF010000217">
    <property type="protein sequence ID" value="MBD0422695.1"/>
    <property type="molecule type" value="Genomic_DNA"/>
</dbReference>
<accession>A0A926QTB1</accession>
<proteinExistence type="predicted"/>
<sequence length="51" mass="5676">MPHTAEWKVPLQLFGRAVNNLAQQLLHIAERDIDGVGAPRRSTRQAAGRPM</sequence>